<evidence type="ECO:0000313" key="3">
    <source>
        <dbReference type="Proteomes" id="UP000465622"/>
    </source>
</evidence>
<reference evidence="1" key="2">
    <citation type="submission" date="2020-02" db="EMBL/GenBank/DDBJ databases">
        <authorList>
            <person name="Matsumoto Y."/>
            <person name="Motooka D."/>
            <person name="Nakamura S."/>
        </authorList>
    </citation>
    <scope>NUCLEOTIDE SEQUENCE</scope>
    <source>
        <strain evidence="1">JCM 12375</strain>
    </source>
</reference>
<dbReference type="RefSeq" id="WP_163642311.1">
    <property type="nucleotide sequence ID" value="NZ_AP022567.1"/>
</dbReference>
<evidence type="ECO:0000313" key="2">
    <source>
        <dbReference type="EMBL" id="BDY31038.1"/>
    </source>
</evidence>
<evidence type="ECO:0000313" key="4">
    <source>
        <dbReference type="Proteomes" id="UP001241092"/>
    </source>
</evidence>
<gene>
    <name evidence="2" type="ORF">hbim_04990</name>
    <name evidence="1" type="ORF">MMAGJ_54950</name>
</gene>
<sequence>MYHDVALARGLVDSTGARHRRVRLRPPTGHVELGLAGRRADAPGPDDADELLAGCVARIGEFHDVTPSLTAALTRGDRARLALAIRTLLHGDAILLIVECPAAGCGALADLTLRTHELLGETRTAQALSIAVSTADGDVEVRPPTGADDRAAAGADDELWGRLVSRAGQPIGAAGWHRLAPTSHQQIAMALSGLDSCADLAFVCACPRCGCWIELELDAVDLLTRTLATGEHRLLAEVHCLAFHYGWPESDILALPRPRRFAYLELLCDQLEGRPLTRAGA</sequence>
<evidence type="ECO:0000313" key="1">
    <source>
        <dbReference type="EMBL" id="BBX36213.1"/>
    </source>
</evidence>
<proteinExistence type="predicted"/>
<accession>A0AAI8TU84</accession>
<dbReference type="EMBL" id="AP027452">
    <property type="protein sequence ID" value="BDY31038.1"/>
    <property type="molecule type" value="Genomic_DNA"/>
</dbReference>
<dbReference type="EMBL" id="AP022567">
    <property type="protein sequence ID" value="BBX36213.1"/>
    <property type="molecule type" value="Genomic_DNA"/>
</dbReference>
<reference evidence="1 3" key="1">
    <citation type="journal article" date="2019" name="Emerg. Microbes Infect.">
        <title>Comprehensive subspecies identification of 175 nontuberculous mycobacteria species based on 7547 genomic profiles.</title>
        <authorList>
            <person name="Matsumoto Y."/>
            <person name="Kinjo T."/>
            <person name="Motooka D."/>
            <person name="Nabeya D."/>
            <person name="Jung N."/>
            <person name="Uechi K."/>
            <person name="Horii T."/>
            <person name="Iida T."/>
            <person name="Fujita J."/>
            <person name="Nakamura S."/>
        </authorList>
    </citation>
    <scope>NUCLEOTIDE SEQUENCE [LARGE SCALE GENOMIC DNA]</scope>
    <source>
        <strain evidence="1 3">JCM 12375</strain>
    </source>
</reference>
<dbReference type="AlphaFoldDB" id="A0AAI8TU84"/>
<dbReference type="Proteomes" id="UP000465622">
    <property type="component" value="Chromosome"/>
</dbReference>
<organism evidence="2 4">
    <name type="scientific">Mycolicibacterium mageritense</name>
    <name type="common">Mycobacterium mageritense</name>
    <dbReference type="NCBI Taxonomy" id="53462"/>
    <lineage>
        <taxon>Bacteria</taxon>
        <taxon>Bacillati</taxon>
        <taxon>Actinomycetota</taxon>
        <taxon>Actinomycetes</taxon>
        <taxon>Mycobacteriales</taxon>
        <taxon>Mycobacteriaceae</taxon>
        <taxon>Mycolicibacterium</taxon>
    </lineage>
</organism>
<keyword evidence="3" id="KW-1185">Reference proteome</keyword>
<name>A0AAI8TU84_MYCME</name>
<protein>
    <submittedName>
        <fullName evidence="2">Uncharacterized protein</fullName>
    </submittedName>
</protein>
<dbReference type="Proteomes" id="UP001241092">
    <property type="component" value="Chromosome"/>
</dbReference>
<reference evidence="2" key="3">
    <citation type="submission" date="2023-03" db="EMBL/GenBank/DDBJ databases">
        <title>Draft genome sequence of a Mycolicibacterium mageritense strain H4_3_1 isolated from a hybrid biological-inorganic system reactor.</title>
        <authorList>
            <person name="Feng X."/>
            <person name="Kazama D."/>
            <person name="Sato K."/>
            <person name="Kobayashi H."/>
        </authorList>
    </citation>
    <scope>NUCLEOTIDE SEQUENCE</scope>
    <source>
        <strain evidence="2">H4_3_1</strain>
    </source>
</reference>